<dbReference type="Pfam" id="PF02214">
    <property type="entry name" value="BTB_2"/>
    <property type="match status" value="1"/>
</dbReference>
<dbReference type="Proteomes" id="UP001159427">
    <property type="component" value="Unassembled WGS sequence"/>
</dbReference>
<dbReference type="InterPro" id="IPR003131">
    <property type="entry name" value="T1-type_BTB"/>
</dbReference>
<reference evidence="11 12" key="1">
    <citation type="submission" date="2022-05" db="EMBL/GenBank/DDBJ databases">
        <authorList>
            <consortium name="Genoscope - CEA"/>
            <person name="William W."/>
        </authorList>
    </citation>
    <scope>NUCLEOTIDE SEQUENCE [LARGE SCALE GENOMIC DNA]</scope>
</reference>
<evidence type="ECO:0000256" key="7">
    <source>
        <dbReference type="ARBA" id="ARBA00023242"/>
    </source>
</evidence>
<dbReference type="PROSITE" id="PS00170">
    <property type="entry name" value="CSA_PPIASE_1"/>
    <property type="match status" value="1"/>
</dbReference>
<evidence type="ECO:0000256" key="6">
    <source>
        <dbReference type="ARBA" id="ARBA00022786"/>
    </source>
</evidence>
<dbReference type="SUPFAM" id="SSF54695">
    <property type="entry name" value="POZ domain"/>
    <property type="match status" value="1"/>
</dbReference>
<evidence type="ECO:0000256" key="5">
    <source>
        <dbReference type="ARBA" id="ARBA00022679"/>
    </source>
</evidence>
<keyword evidence="6" id="KW-0833">Ubl conjugation pathway</keyword>
<dbReference type="Pfam" id="PF00160">
    <property type="entry name" value="Pro_isomerase"/>
    <property type="match status" value="1"/>
</dbReference>
<feature type="compositionally biased region" description="Basic and acidic residues" evidence="8">
    <location>
        <begin position="408"/>
        <end position="423"/>
    </location>
</feature>
<dbReference type="EMBL" id="CALNXI010000197">
    <property type="protein sequence ID" value="CAH3021862.1"/>
    <property type="molecule type" value="Genomic_DNA"/>
</dbReference>
<evidence type="ECO:0000256" key="2">
    <source>
        <dbReference type="ARBA" id="ARBA00004123"/>
    </source>
</evidence>
<organism evidence="11 12">
    <name type="scientific">Porites evermanni</name>
    <dbReference type="NCBI Taxonomy" id="104178"/>
    <lineage>
        <taxon>Eukaryota</taxon>
        <taxon>Metazoa</taxon>
        <taxon>Cnidaria</taxon>
        <taxon>Anthozoa</taxon>
        <taxon>Hexacorallia</taxon>
        <taxon>Scleractinia</taxon>
        <taxon>Fungiina</taxon>
        <taxon>Poritidae</taxon>
        <taxon>Porites</taxon>
    </lineage>
</organism>
<dbReference type="SMART" id="SM00504">
    <property type="entry name" value="Ubox"/>
    <property type="match status" value="1"/>
</dbReference>
<comment type="catalytic activity">
    <reaction evidence="1">
        <text>S-ubiquitinyl-[E2 ubiquitin-conjugating enzyme]-L-cysteine + [acceptor protein]-L-lysine = [E2 ubiquitin-conjugating enzyme]-L-cysteine + N(6)-ubiquitinyl-[acceptor protein]-L-lysine.</text>
        <dbReference type="EC" id="2.3.2.27"/>
    </reaction>
</comment>
<dbReference type="SMART" id="SM00225">
    <property type="entry name" value="BTB"/>
    <property type="match status" value="1"/>
</dbReference>
<dbReference type="PROSITE" id="PS50072">
    <property type="entry name" value="CSA_PPIASE_2"/>
    <property type="match status" value="1"/>
</dbReference>
<dbReference type="PRINTS" id="PR00153">
    <property type="entry name" value="CSAPPISMRASE"/>
</dbReference>
<dbReference type="Gene3D" id="3.30.40.10">
    <property type="entry name" value="Zinc/RING finger domain, C3HC4 (zinc finger)"/>
    <property type="match status" value="1"/>
</dbReference>
<keyword evidence="7" id="KW-0539">Nucleus</keyword>
<feature type="compositionally biased region" description="Basic and acidic residues" evidence="8">
    <location>
        <begin position="1085"/>
        <end position="1097"/>
    </location>
</feature>
<feature type="domain" description="U-box" evidence="10">
    <location>
        <begin position="1"/>
        <end position="72"/>
    </location>
</feature>
<dbReference type="Pfam" id="PF04641">
    <property type="entry name" value="Rtf2"/>
    <property type="match status" value="1"/>
</dbReference>
<dbReference type="InterPro" id="IPR003613">
    <property type="entry name" value="Ubox_domain"/>
</dbReference>
<dbReference type="Gene3D" id="3.30.710.10">
    <property type="entry name" value="Potassium Channel Kv1.1, Chain A"/>
    <property type="match status" value="1"/>
</dbReference>
<accession>A0ABN8LYR8</accession>
<dbReference type="InterPro" id="IPR002130">
    <property type="entry name" value="Cyclophilin-type_PPIase_dom"/>
</dbReference>
<dbReference type="InterPro" id="IPR029000">
    <property type="entry name" value="Cyclophilin-like_dom_sf"/>
</dbReference>
<dbReference type="PANTHER" id="PTHR45625">
    <property type="entry name" value="PEPTIDYL-PROLYL CIS-TRANS ISOMERASE-RELATED"/>
    <property type="match status" value="1"/>
</dbReference>
<feature type="domain" description="PPIase cyclophilin-type" evidence="9">
    <location>
        <begin position="249"/>
        <end position="392"/>
    </location>
</feature>
<evidence type="ECO:0000259" key="9">
    <source>
        <dbReference type="PROSITE" id="PS50072"/>
    </source>
</evidence>
<dbReference type="InterPro" id="IPR020892">
    <property type="entry name" value="Cyclophilin-type_PPIase_CS"/>
</dbReference>
<dbReference type="PANTHER" id="PTHR45625:SF1">
    <property type="entry name" value="RING-TYPE E3 UBIQUITIN-PROTEIN LIGASE PPIL2"/>
    <property type="match status" value="1"/>
</dbReference>
<gene>
    <name evidence="11" type="ORF">PEVE_00013038</name>
</gene>
<feature type="region of interest" description="Disordered" evidence="8">
    <location>
        <begin position="1061"/>
        <end position="1115"/>
    </location>
</feature>
<evidence type="ECO:0000313" key="11">
    <source>
        <dbReference type="EMBL" id="CAH3021862.1"/>
    </source>
</evidence>
<dbReference type="InterPro" id="IPR044666">
    <property type="entry name" value="Cyclophilin_A-like"/>
</dbReference>
<evidence type="ECO:0000313" key="12">
    <source>
        <dbReference type="Proteomes" id="UP001159427"/>
    </source>
</evidence>
<dbReference type="PROSITE" id="PS51698">
    <property type="entry name" value="U_BOX"/>
    <property type="match status" value="1"/>
</dbReference>
<dbReference type="SUPFAM" id="SSF57850">
    <property type="entry name" value="RING/U-box"/>
    <property type="match status" value="1"/>
</dbReference>
<name>A0ABN8LYR8_9CNID</name>
<comment type="similarity">
    <text evidence="3">Belongs to the cyclophilin-type PPIase family. PPIL2 subfamily.</text>
</comment>
<dbReference type="InterPro" id="IPR013083">
    <property type="entry name" value="Znf_RING/FYVE/PHD"/>
</dbReference>
<evidence type="ECO:0000256" key="3">
    <source>
        <dbReference type="ARBA" id="ARBA00007930"/>
    </source>
</evidence>
<dbReference type="InterPro" id="IPR026951">
    <property type="entry name" value="PPIL2_U-box_dom"/>
</dbReference>
<protein>
    <recommendedName>
        <fullName evidence="4">RING-type E3 ubiquitin transferase</fullName>
        <ecNumber evidence="4">2.3.2.27</ecNumber>
    </recommendedName>
</protein>
<dbReference type="InterPro" id="IPR011604">
    <property type="entry name" value="PDDEXK-like_dom_sf"/>
</dbReference>
<dbReference type="InterPro" id="IPR011333">
    <property type="entry name" value="SKP1/BTB/POZ_sf"/>
</dbReference>
<comment type="subcellular location">
    <subcellularLocation>
        <location evidence="2">Nucleus</location>
    </subcellularLocation>
</comment>
<evidence type="ECO:0000259" key="10">
    <source>
        <dbReference type="PROSITE" id="PS51698"/>
    </source>
</evidence>
<proteinExistence type="inferred from homology"/>
<evidence type="ECO:0000256" key="1">
    <source>
        <dbReference type="ARBA" id="ARBA00000900"/>
    </source>
</evidence>
<dbReference type="EC" id="2.3.2.27" evidence="4"/>
<dbReference type="CDD" id="cd01923">
    <property type="entry name" value="cyclophilin_RING"/>
    <property type="match status" value="1"/>
</dbReference>
<evidence type="ECO:0000256" key="8">
    <source>
        <dbReference type="SAM" id="MobiDB-lite"/>
    </source>
</evidence>
<keyword evidence="5" id="KW-0808">Transferase</keyword>
<dbReference type="Gene3D" id="2.40.100.10">
    <property type="entry name" value="Cyclophilin-like"/>
    <property type="match status" value="1"/>
</dbReference>
<sequence>MRISVGILSLQPFEHPLCTKDGVIFDLLNIVPYLKKYAKNPVTGEPLQAKELIKLNFHKNAEGQFHCPVTFKVFNNNSHIVAIKPTGNVFSYEAVEQLNIKPKNFKDLLTDEPFTRKDIVTIQDPTSLDKFNLSNFHHLKNNLKVVNEEEEKAKKDPKYYLNRANKDTLGILSELEKTYKEPEKKSTEKAESLTERNAAYYSTGAVASSFTSTAQVPVTQQEAAIIDQDVVRYREVKKKGYVRLQTSHGDLNLELHCEMVSKTCENFIKLCSRGYYDNTIFHRSIKNFMIQGGDPTGTGTGGESAWGAPFKDEFKPNLIHQGGGILSMANSGPNTNKSQFFITFRSCRHLDEKHSVFGRLVGGHETLNAMERVECDEKDRPKEVIKLIKAVVFVNPFEEVDAILEKEREKQEEEQKRQDEEARKKKAAATPAEAPKVYRSGVGKYIPNKPASRDADTAELAPQTSKKKIKTSVHLNVGGHFFTTRLSTLLKDKDSMLAAMFSGRFKLEVDDQGRYFIDRDGKYFGYVLNYLRDASLLPEASVALQVYREAQYFRVEELIRQLERYPCVIPYVVLEEQKKKLTEEKYQHWKSVLLETTQRKYSQVVNSSVGHDCVVVMTRYTSKSDYELGDSICKSHTSACKHKENCKEHRFFSVDESGEVVQHYIGSDLPLVDFVVPDEDIADCRLFTSLVEKDLRVEGFCVSGSLSHSWRCLKCDVTGFLHQMAFRINLFISATDNNRQQMATRPAANSSRKIVIFASELASAVGRHRYQSQEETFRKVWLRSHQQSFCFAHALQFKDDLRHLLTQSEELKTQFPSLEGAEGEVELVDFGAILRKIICDVSLRKVYHQILSFLKVNLFKSSKEEQLLVNANVVEQISEEVKTLCKHEEKPVESIVKEICVKTGVEKKEVVEAMESKITKDRGTHLEKNAVLDFGKEKGLEIERPLVPELYYRDMEYDGITWSVCGKVDAETEDTVIEVKNRKSRFMCPEYDYIQLQSYLFICKKPKGVLLERLRGQNRETCFDFDEELWKELTSELAEFVGELSEAMNLSKQALYGYSSPRKREHDKMSQSEPVGCQATEEEPEPVKKLTLEESKDSSVITEVENKQQAGSNEP</sequence>
<feature type="region of interest" description="Disordered" evidence="8">
    <location>
        <begin position="408"/>
        <end position="463"/>
    </location>
</feature>
<dbReference type="SUPFAM" id="SSF50891">
    <property type="entry name" value="Cyclophilin-like"/>
    <property type="match status" value="1"/>
</dbReference>
<dbReference type="Gene3D" id="3.90.320.10">
    <property type="match status" value="1"/>
</dbReference>
<dbReference type="CDD" id="cd16663">
    <property type="entry name" value="RING-Ubox_PPIL2"/>
    <property type="match status" value="1"/>
</dbReference>
<dbReference type="InterPro" id="IPR000210">
    <property type="entry name" value="BTB/POZ_dom"/>
</dbReference>
<keyword evidence="12" id="KW-1185">Reference proteome</keyword>
<evidence type="ECO:0000256" key="4">
    <source>
        <dbReference type="ARBA" id="ARBA00012483"/>
    </source>
</evidence>
<comment type="caution">
    <text evidence="11">The sequence shown here is derived from an EMBL/GenBank/DDBJ whole genome shotgun (WGS) entry which is preliminary data.</text>
</comment>